<name>A0A8S5TX96_9CAUD</name>
<organism evidence="1">
    <name type="scientific">Siphoviridae sp. ctvuW5</name>
    <dbReference type="NCBI Taxonomy" id="2825725"/>
    <lineage>
        <taxon>Viruses</taxon>
        <taxon>Duplodnaviria</taxon>
        <taxon>Heunggongvirae</taxon>
        <taxon>Uroviricota</taxon>
        <taxon>Caudoviricetes</taxon>
    </lineage>
</organism>
<dbReference type="EMBL" id="BK015953">
    <property type="protein sequence ID" value="DAF86826.1"/>
    <property type="molecule type" value="Genomic_DNA"/>
</dbReference>
<proteinExistence type="predicted"/>
<sequence>MCTHTKRSLKQKKQDRNMTTIYVHPSVMKRIKSGNLSPITTRYEVDVGEIVEVMDDDEVSSVITKVKSVRKMALGLYQVELKDPATAFIE</sequence>
<accession>A0A8S5TX96</accession>
<reference evidence="1" key="1">
    <citation type="journal article" date="2021" name="Proc. Natl. Acad. Sci. U.S.A.">
        <title>A Catalog of Tens of Thousands of Viruses from Human Metagenomes Reveals Hidden Associations with Chronic Diseases.</title>
        <authorList>
            <person name="Tisza M.J."/>
            <person name="Buck C.B."/>
        </authorList>
    </citation>
    <scope>NUCLEOTIDE SEQUENCE</scope>
    <source>
        <strain evidence="1">CtvuW5</strain>
    </source>
</reference>
<evidence type="ECO:0000313" key="1">
    <source>
        <dbReference type="EMBL" id="DAF86826.1"/>
    </source>
</evidence>
<protein>
    <submittedName>
        <fullName evidence="1">Uncharacterized protein</fullName>
    </submittedName>
</protein>